<organism evidence="1 2">
    <name type="scientific">Sporolactobacillus inulinus</name>
    <dbReference type="NCBI Taxonomy" id="2078"/>
    <lineage>
        <taxon>Bacteria</taxon>
        <taxon>Bacillati</taxon>
        <taxon>Bacillota</taxon>
        <taxon>Bacilli</taxon>
        <taxon>Bacillales</taxon>
        <taxon>Sporolactobacillaceae</taxon>
        <taxon>Sporolactobacillus</taxon>
    </lineage>
</organism>
<reference evidence="1 2" key="1">
    <citation type="submission" date="2017-11" db="EMBL/GenBank/DDBJ databases">
        <title>Draft Genome Sequence of Sporolactobacillus inulinus NBRC 111894 Isolated from Koso, a Japanese Sugar-Vegetable Fermented Beverage.</title>
        <authorList>
            <person name="Chiou T.Y."/>
            <person name="Oshima K."/>
            <person name="Suda W."/>
            <person name="Hattori M."/>
            <person name="Takahashi T."/>
        </authorList>
    </citation>
    <scope>NUCLEOTIDE SEQUENCE [LARGE SCALE GENOMIC DNA]</scope>
    <source>
        <strain evidence="1 2">NBRC111894</strain>
    </source>
</reference>
<sequence>MNIPCFGILVDKSGHKIKALTLILKNKNAHRLSVSSISVIL</sequence>
<evidence type="ECO:0000313" key="1">
    <source>
        <dbReference type="EMBL" id="GAY76647.1"/>
    </source>
</evidence>
<protein>
    <submittedName>
        <fullName evidence="1">Uncharacterized protein</fullName>
    </submittedName>
</protein>
<accession>A0A4Y1ZC48</accession>
<proteinExistence type="predicted"/>
<dbReference type="EMBL" id="BEXB01000016">
    <property type="protein sequence ID" value="GAY76647.1"/>
    <property type="molecule type" value="Genomic_DNA"/>
</dbReference>
<dbReference type="Proteomes" id="UP000319716">
    <property type="component" value="Unassembled WGS sequence"/>
</dbReference>
<gene>
    <name evidence="1" type="ORF">NBRC111894_2201</name>
</gene>
<dbReference type="AlphaFoldDB" id="A0A4Y1ZC48"/>
<name>A0A4Y1ZC48_9BACL</name>
<evidence type="ECO:0000313" key="2">
    <source>
        <dbReference type="Proteomes" id="UP000319716"/>
    </source>
</evidence>
<comment type="caution">
    <text evidence="1">The sequence shown here is derived from an EMBL/GenBank/DDBJ whole genome shotgun (WGS) entry which is preliminary data.</text>
</comment>